<accession>A0AAD9M7X1</accession>
<dbReference type="AlphaFoldDB" id="A0AAD9M7X1"/>
<organism evidence="1 2">
    <name type="scientific">Colletotrichum zoysiae</name>
    <dbReference type="NCBI Taxonomy" id="1216348"/>
    <lineage>
        <taxon>Eukaryota</taxon>
        <taxon>Fungi</taxon>
        <taxon>Dikarya</taxon>
        <taxon>Ascomycota</taxon>
        <taxon>Pezizomycotina</taxon>
        <taxon>Sordariomycetes</taxon>
        <taxon>Hypocreomycetidae</taxon>
        <taxon>Glomerellales</taxon>
        <taxon>Glomerellaceae</taxon>
        <taxon>Colletotrichum</taxon>
        <taxon>Colletotrichum graminicola species complex</taxon>
    </lineage>
</organism>
<dbReference type="EMBL" id="MU842829">
    <property type="protein sequence ID" value="KAK2032580.1"/>
    <property type="molecule type" value="Genomic_DNA"/>
</dbReference>
<comment type="caution">
    <text evidence="1">The sequence shown here is derived from an EMBL/GenBank/DDBJ whole genome shotgun (WGS) entry which is preliminary data.</text>
</comment>
<name>A0AAD9M7X1_9PEZI</name>
<protein>
    <submittedName>
        <fullName evidence="1">Uncharacterized protein</fullName>
    </submittedName>
</protein>
<evidence type="ECO:0000313" key="1">
    <source>
        <dbReference type="EMBL" id="KAK2032580.1"/>
    </source>
</evidence>
<sequence length="54" mass="5821">MTDHTPVVSWVLACLAVCWSGLTGQGVVVNYLPTYLPAYLRKHAVSVPYGTVGE</sequence>
<proteinExistence type="predicted"/>
<keyword evidence="2" id="KW-1185">Reference proteome</keyword>
<dbReference type="Proteomes" id="UP001232148">
    <property type="component" value="Unassembled WGS sequence"/>
</dbReference>
<reference evidence="1" key="1">
    <citation type="submission" date="2021-06" db="EMBL/GenBank/DDBJ databases">
        <title>Comparative genomics, transcriptomics and evolutionary studies reveal genomic signatures of adaptation to plant cell wall in hemibiotrophic fungi.</title>
        <authorList>
            <consortium name="DOE Joint Genome Institute"/>
            <person name="Baroncelli R."/>
            <person name="Diaz J.F."/>
            <person name="Benocci T."/>
            <person name="Peng M."/>
            <person name="Battaglia E."/>
            <person name="Haridas S."/>
            <person name="Andreopoulos W."/>
            <person name="Labutti K."/>
            <person name="Pangilinan J."/>
            <person name="Floch G.L."/>
            <person name="Makela M.R."/>
            <person name="Henrissat B."/>
            <person name="Grigoriev I.V."/>
            <person name="Crouch J.A."/>
            <person name="De Vries R.P."/>
            <person name="Sukno S.A."/>
            <person name="Thon M.R."/>
        </authorList>
    </citation>
    <scope>NUCLEOTIDE SEQUENCE</scope>
    <source>
        <strain evidence="1">MAFF235873</strain>
    </source>
</reference>
<evidence type="ECO:0000313" key="2">
    <source>
        <dbReference type="Proteomes" id="UP001232148"/>
    </source>
</evidence>
<gene>
    <name evidence="1" type="ORF">LX32DRAFT_636120</name>
</gene>